<feature type="domain" description="DUF7344" evidence="1">
    <location>
        <begin position="12"/>
        <end position="91"/>
    </location>
</feature>
<sequence length="118" mass="13635">MAESTEVETNTFRTLADPIRRYVLNYLDEQETPVSFDRLATRVAAWHTDCDPDAVGNATLTEMRTTLYHVHLPKFAEAGYIEQDRDTHTIRQEPNFDEIAPFLRLMADHEDKLLAGWP</sequence>
<evidence type="ECO:0000313" key="2">
    <source>
        <dbReference type="EMBL" id="QSG13455.1"/>
    </source>
</evidence>
<dbReference type="Proteomes" id="UP000663305">
    <property type="component" value="Plasmid pHSR-Bgl01"/>
</dbReference>
<dbReference type="EMBL" id="CP064790">
    <property type="protein sequence ID" value="QSG13455.1"/>
    <property type="molecule type" value="Genomic_DNA"/>
</dbReference>
<evidence type="ECO:0000313" key="3">
    <source>
        <dbReference type="Proteomes" id="UP000663305"/>
    </source>
</evidence>
<dbReference type="Gene3D" id="1.10.10.10">
    <property type="entry name" value="Winged helix-like DNA-binding domain superfamily/Winged helix DNA-binding domain"/>
    <property type="match status" value="1"/>
</dbReference>
<evidence type="ECO:0000259" key="1">
    <source>
        <dbReference type="Pfam" id="PF24035"/>
    </source>
</evidence>
<gene>
    <name evidence="2" type="ORF">HSBGL_4041</name>
</gene>
<dbReference type="InterPro" id="IPR055768">
    <property type="entry name" value="DUF7344"/>
</dbReference>
<organism evidence="2 3">
    <name type="scientific">Halapricum desulfuricans</name>
    <dbReference type="NCBI Taxonomy" id="2841257"/>
    <lineage>
        <taxon>Archaea</taxon>
        <taxon>Methanobacteriati</taxon>
        <taxon>Methanobacteriota</taxon>
        <taxon>Stenosarchaea group</taxon>
        <taxon>Halobacteria</taxon>
        <taxon>Halobacteriales</taxon>
        <taxon>Haloarculaceae</taxon>
        <taxon>Halapricum</taxon>
    </lineage>
</organism>
<geneLocation type="plasmid" evidence="2 3">
    <name>pHSR-Bgl01</name>
</geneLocation>
<dbReference type="Pfam" id="PF24035">
    <property type="entry name" value="DUF7344"/>
    <property type="match status" value="1"/>
</dbReference>
<protein>
    <submittedName>
        <fullName evidence="2">Putative trancriptional regulator, ArsR family</fullName>
    </submittedName>
</protein>
<dbReference type="InterPro" id="IPR036388">
    <property type="entry name" value="WH-like_DNA-bd_sf"/>
</dbReference>
<keyword evidence="2" id="KW-0614">Plasmid</keyword>
<dbReference type="AlphaFoldDB" id="A0A897NPR1"/>
<accession>A0A897NPR1</accession>
<dbReference type="RefSeq" id="WP_229126569.1">
    <property type="nucleotide sequence ID" value="NZ_CP064790.1"/>
</dbReference>
<name>A0A897NPR1_9EURY</name>
<proteinExistence type="predicted"/>
<reference evidence="2" key="1">
    <citation type="submission" date="2020-11" db="EMBL/GenBank/DDBJ databases">
        <title>Carbohydrate-dependent, anaerobic sulfur respiration: A novel catabolism in halophilic archaea.</title>
        <authorList>
            <person name="Sorokin D.Y."/>
            <person name="Messina E."/>
            <person name="Smedile F."/>
            <person name="La Cono V."/>
            <person name="Hallsworth J.E."/>
            <person name="Yakimov M.M."/>
        </authorList>
    </citation>
    <scope>NUCLEOTIDE SEQUENCE</scope>
    <source>
        <strain evidence="2">HSR-Bgl</strain>
        <plasmid evidence="2">pHSR-Bgl01</plasmid>
    </source>
</reference>
<dbReference type="GeneID" id="68862578"/>